<name>A0ABT8YXM1_9SPIR</name>
<dbReference type="RefSeq" id="WP_304384166.1">
    <property type="nucleotide sequence ID" value="NZ_JAUPBL010000003.1"/>
</dbReference>
<evidence type="ECO:0000313" key="2">
    <source>
        <dbReference type="Proteomes" id="UP001175147"/>
    </source>
</evidence>
<evidence type="ECO:0000313" key="1">
    <source>
        <dbReference type="EMBL" id="MDO7019894.1"/>
    </source>
</evidence>
<reference evidence="1" key="1">
    <citation type="submission" date="2023-07" db="EMBL/GenBank/DDBJ databases">
        <title>Mucosal microbiota of week-old chicken and adult hens.</title>
        <authorList>
            <person name="Volf J."/>
            <person name="Karasova D."/>
            <person name="Crhanova M."/>
            <person name="Faldynova M."/>
            <person name="Prikrylova H."/>
            <person name="Zeman M."/>
            <person name="Babak V."/>
            <person name="Rajova J."/>
            <person name="Rychlik I."/>
        </authorList>
    </citation>
    <scope>NUCLEOTIDE SEQUENCE</scope>
    <source>
        <strain evidence="1">ET902</strain>
    </source>
</reference>
<protein>
    <recommendedName>
        <fullName evidence="3">Lipoprotein</fullName>
    </recommendedName>
</protein>
<evidence type="ECO:0008006" key="3">
    <source>
        <dbReference type="Google" id="ProtNLM"/>
    </source>
</evidence>
<gene>
    <name evidence="1" type="ORF">Q5M86_03790</name>
</gene>
<comment type="caution">
    <text evidence="1">The sequence shown here is derived from an EMBL/GenBank/DDBJ whole genome shotgun (WGS) entry which is preliminary data.</text>
</comment>
<dbReference type="Proteomes" id="UP001175147">
    <property type="component" value="Unassembled WGS sequence"/>
</dbReference>
<keyword evidence="2" id="KW-1185">Reference proteome</keyword>
<proteinExistence type="predicted"/>
<dbReference type="EMBL" id="JAUPBM010000030">
    <property type="protein sequence ID" value="MDO7019894.1"/>
    <property type="molecule type" value="Genomic_DNA"/>
</dbReference>
<organism evidence="1 2">
    <name type="scientific">Brachyspira innocens</name>
    <dbReference type="NCBI Taxonomy" id="13264"/>
    <lineage>
        <taxon>Bacteria</taxon>
        <taxon>Pseudomonadati</taxon>
        <taxon>Spirochaetota</taxon>
        <taxon>Spirochaetia</taxon>
        <taxon>Brachyspirales</taxon>
        <taxon>Brachyspiraceae</taxon>
        <taxon>Brachyspira</taxon>
    </lineage>
</organism>
<sequence length="332" mass="38935">MKYLNNTFNIIYLFFIFLFLLLFLSCQSSTEPLNKEKAYTVNITYIEDDAINSFSPRDFLDIFDDDLSKLTYDILGYNIKYNLKDGITDDNFYRANRKFINNNADIFKRDFIDIKNINYQELENDILYSLSNETKANIKKLFGYEYDTPLNIIAKNIAPSYVQSILNVWNMPVKNRAQLLDGNKFMLYTALYWRIIASEFKDSSIVIVNMPLTANYLSMSAKSISDGGFVDRLVLENNNVRPCKSIAVISTYTFLQSDTDYETIKNMFAYYVIQTIGMMFPKYDVSEDIHSIMSEVSRFDYVNWYSNIVNFQLKTPYKTIKEYKDNIRNTLP</sequence>
<accession>A0ABT8YXM1</accession>
<dbReference type="PROSITE" id="PS51257">
    <property type="entry name" value="PROKAR_LIPOPROTEIN"/>
    <property type="match status" value="1"/>
</dbReference>